<comment type="caution">
    <text evidence="2">The sequence shown here is derived from an EMBL/GenBank/DDBJ whole genome shotgun (WGS) entry which is preliminary data.</text>
</comment>
<feature type="region of interest" description="Disordered" evidence="1">
    <location>
        <begin position="1"/>
        <end position="54"/>
    </location>
</feature>
<evidence type="ECO:0000313" key="4">
    <source>
        <dbReference type="Proteomes" id="UP000429607"/>
    </source>
</evidence>
<name>A0A6A3ISK9_9STRA</name>
<evidence type="ECO:0000256" key="1">
    <source>
        <dbReference type="SAM" id="MobiDB-lite"/>
    </source>
</evidence>
<protein>
    <submittedName>
        <fullName evidence="2">Uncharacterized protein</fullName>
    </submittedName>
</protein>
<feature type="compositionally biased region" description="Pro residues" evidence="1">
    <location>
        <begin position="1"/>
        <end position="10"/>
    </location>
</feature>
<evidence type="ECO:0000313" key="5">
    <source>
        <dbReference type="Proteomes" id="UP000435112"/>
    </source>
</evidence>
<dbReference type="EMBL" id="QXFV01002474">
    <property type="protein sequence ID" value="KAE8987346.1"/>
    <property type="molecule type" value="Genomic_DNA"/>
</dbReference>
<proteinExistence type="predicted"/>
<evidence type="ECO:0000313" key="3">
    <source>
        <dbReference type="EMBL" id="KAE8987346.1"/>
    </source>
</evidence>
<organism evidence="2 5">
    <name type="scientific">Phytophthora rubi</name>
    <dbReference type="NCBI Taxonomy" id="129364"/>
    <lineage>
        <taxon>Eukaryota</taxon>
        <taxon>Sar</taxon>
        <taxon>Stramenopiles</taxon>
        <taxon>Oomycota</taxon>
        <taxon>Peronosporomycetes</taxon>
        <taxon>Peronosporales</taxon>
        <taxon>Peronosporaceae</taxon>
        <taxon>Phytophthora</taxon>
    </lineage>
</organism>
<dbReference type="Proteomes" id="UP000429607">
    <property type="component" value="Unassembled WGS sequence"/>
</dbReference>
<evidence type="ECO:0000313" key="2">
    <source>
        <dbReference type="EMBL" id="KAE8984762.1"/>
    </source>
</evidence>
<accession>A0A6A3ISK9</accession>
<dbReference type="Proteomes" id="UP000435112">
    <property type="component" value="Unassembled WGS sequence"/>
</dbReference>
<dbReference type="OrthoDB" id="10596537at2759"/>
<feature type="region of interest" description="Disordered" evidence="1">
    <location>
        <begin position="83"/>
        <end position="108"/>
    </location>
</feature>
<dbReference type="EMBL" id="QXFU01002517">
    <property type="protein sequence ID" value="KAE8984762.1"/>
    <property type="molecule type" value="Genomic_DNA"/>
</dbReference>
<feature type="compositionally biased region" description="Basic and acidic residues" evidence="1">
    <location>
        <begin position="26"/>
        <end position="35"/>
    </location>
</feature>
<gene>
    <name evidence="3" type="ORF">PR001_g22349</name>
    <name evidence="2" type="ORF">PR002_g22842</name>
</gene>
<reference evidence="4 5" key="1">
    <citation type="submission" date="2018-09" db="EMBL/GenBank/DDBJ databases">
        <title>Genomic investigation of the strawberry pathogen Phytophthora fragariae indicates pathogenicity is determined by transcriptional variation in three key races.</title>
        <authorList>
            <person name="Adams T.M."/>
            <person name="Armitage A.D."/>
            <person name="Sobczyk M.K."/>
            <person name="Bates H.J."/>
            <person name="Dunwell J.M."/>
            <person name="Nellist C.F."/>
            <person name="Harrison R.J."/>
        </authorList>
    </citation>
    <scope>NUCLEOTIDE SEQUENCE [LARGE SCALE GENOMIC DNA]</scope>
    <source>
        <strain evidence="3 4">SCRP249</strain>
        <strain evidence="2 5">SCRP324</strain>
    </source>
</reference>
<sequence length="136" mass="14841">MSMKPVPPPSAAAAPRPSGAKKSHKQRVDKVKRIGGDALKNNRGQKKKKPDDDITKTLTSLMRTTSPIFIFMYDFVVHEDEDGRPQVAAPGHQQSERAEPGQGYIRPAGLGLNAHRQRATVANSLTNQLICTASQE</sequence>
<dbReference type="AlphaFoldDB" id="A0A6A3ISK9"/>